<dbReference type="PRINTS" id="PR00040">
    <property type="entry name" value="HTHMERR"/>
</dbReference>
<dbReference type="InterPro" id="IPR009061">
    <property type="entry name" value="DNA-bd_dom_put_sf"/>
</dbReference>
<dbReference type="CDD" id="cd01106">
    <property type="entry name" value="HTH_TipAL-Mta"/>
    <property type="match status" value="1"/>
</dbReference>
<dbReference type="GO" id="GO:0003677">
    <property type="term" value="F:DNA binding"/>
    <property type="evidence" value="ECO:0007669"/>
    <property type="project" value="UniProtKB-KW"/>
</dbReference>
<keyword evidence="7" id="KW-1185">Reference proteome</keyword>
<keyword evidence="4" id="KW-0804">Transcription</keyword>
<dbReference type="PROSITE" id="PS00552">
    <property type="entry name" value="HTH_MERR_1"/>
    <property type="match status" value="1"/>
</dbReference>
<dbReference type="Proteomes" id="UP000316096">
    <property type="component" value="Unassembled WGS sequence"/>
</dbReference>
<keyword evidence="1" id="KW-0805">Transcription regulation</keyword>
<comment type="caution">
    <text evidence="6">The sequence shown here is derived from an EMBL/GenBank/DDBJ whole genome shotgun (WGS) entry which is preliminary data.</text>
</comment>
<organism evidence="6 7">
    <name type="scientific">Actinoallomurus bryophytorum</name>
    <dbReference type="NCBI Taxonomy" id="1490222"/>
    <lineage>
        <taxon>Bacteria</taxon>
        <taxon>Bacillati</taxon>
        <taxon>Actinomycetota</taxon>
        <taxon>Actinomycetes</taxon>
        <taxon>Streptosporangiales</taxon>
        <taxon>Thermomonosporaceae</taxon>
        <taxon>Actinoallomurus</taxon>
    </lineage>
</organism>
<dbReference type="GO" id="GO:0003700">
    <property type="term" value="F:DNA-binding transcription factor activity"/>
    <property type="evidence" value="ECO:0007669"/>
    <property type="project" value="InterPro"/>
</dbReference>
<dbReference type="EMBL" id="VFOZ01000001">
    <property type="protein sequence ID" value="TQL98147.1"/>
    <property type="molecule type" value="Genomic_DNA"/>
</dbReference>
<name>A0A543CMI9_9ACTN</name>
<dbReference type="SUPFAM" id="SSF89082">
    <property type="entry name" value="Antibiotic binding domain of TipA-like multidrug resistance regulators"/>
    <property type="match status" value="1"/>
</dbReference>
<feature type="domain" description="HTH merR-type" evidence="5">
    <location>
        <begin position="2"/>
        <end position="71"/>
    </location>
</feature>
<evidence type="ECO:0000313" key="6">
    <source>
        <dbReference type="EMBL" id="TQL98147.1"/>
    </source>
</evidence>
<sequence length="253" mass="29004">MAWSIADVARMSGVTSRTLRHYDEIGLLPPAWVAGNGHRHYEEDDLLRLQQILVLRELGVGLAEITEILDHQADRVEALRTHHRRLLAERDRLTTLAHTVARTIAELQDGREVREMPKINRPENLFEGFDFSEHDEEARERWPEQWEQSRAAVKGLSTDGVARFQRETTAQMIRMAEFMVAGAPVDDPVVQTEVEVHFQSVCRFWKPCAAAYKGLGQTYVDDPRFKANFEEISEGLAEYQRDAMAVYADTRLS</sequence>
<accession>A0A543CMI9</accession>
<keyword evidence="3" id="KW-0010">Activator</keyword>
<dbReference type="Gene3D" id="1.10.490.50">
    <property type="entry name" value="Antibiotic binding domain of TipA-like multidrug resistance regulators"/>
    <property type="match status" value="1"/>
</dbReference>
<evidence type="ECO:0000256" key="4">
    <source>
        <dbReference type="ARBA" id="ARBA00023163"/>
    </source>
</evidence>
<dbReference type="OrthoDB" id="9809391at2"/>
<dbReference type="RefSeq" id="WP_141956787.1">
    <property type="nucleotide sequence ID" value="NZ_VFOZ01000001.1"/>
</dbReference>
<dbReference type="Pfam" id="PF13411">
    <property type="entry name" value="MerR_1"/>
    <property type="match status" value="1"/>
</dbReference>
<dbReference type="PROSITE" id="PS50937">
    <property type="entry name" value="HTH_MERR_2"/>
    <property type="match status" value="1"/>
</dbReference>
<evidence type="ECO:0000256" key="2">
    <source>
        <dbReference type="ARBA" id="ARBA00023125"/>
    </source>
</evidence>
<dbReference type="InterPro" id="IPR036244">
    <property type="entry name" value="TipA-like_antibiotic-bd"/>
</dbReference>
<gene>
    <name evidence="6" type="ORF">FB559_3766</name>
</gene>
<dbReference type="InterPro" id="IPR000551">
    <property type="entry name" value="MerR-type_HTH_dom"/>
</dbReference>
<evidence type="ECO:0000259" key="5">
    <source>
        <dbReference type="PROSITE" id="PS50937"/>
    </source>
</evidence>
<evidence type="ECO:0000313" key="7">
    <source>
        <dbReference type="Proteomes" id="UP000316096"/>
    </source>
</evidence>
<dbReference type="SMART" id="SM00422">
    <property type="entry name" value="HTH_MERR"/>
    <property type="match status" value="1"/>
</dbReference>
<dbReference type="PANTHER" id="PTHR30204">
    <property type="entry name" value="REDOX-CYCLING DRUG-SENSING TRANSCRIPTIONAL ACTIVATOR SOXR"/>
    <property type="match status" value="1"/>
</dbReference>
<protein>
    <submittedName>
        <fullName evidence="6">DNA-binding transcriptional MerR regulator</fullName>
    </submittedName>
</protein>
<proteinExistence type="predicted"/>
<dbReference type="AlphaFoldDB" id="A0A543CMI9"/>
<dbReference type="InterPro" id="IPR047057">
    <property type="entry name" value="MerR_fam"/>
</dbReference>
<keyword evidence="2 6" id="KW-0238">DNA-binding</keyword>
<evidence type="ECO:0000256" key="1">
    <source>
        <dbReference type="ARBA" id="ARBA00023015"/>
    </source>
</evidence>
<dbReference type="InterPro" id="IPR012925">
    <property type="entry name" value="TipAS_dom"/>
</dbReference>
<dbReference type="PANTHER" id="PTHR30204:SF90">
    <property type="entry name" value="HTH-TYPE TRANSCRIPTIONAL ACTIVATOR MTA"/>
    <property type="match status" value="1"/>
</dbReference>
<reference evidence="6 7" key="1">
    <citation type="submission" date="2019-06" db="EMBL/GenBank/DDBJ databases">
        <title>Sequencing the genomes of 1000 actinobacteria strains.</title>
        <authorList>
            <person name="Klenk H.-P."/>
        </authorList>
    </citation>
    <scope>NUCLEOTIDE SEQUENCE [LARGE SCALE GENOMIC DNA]</scope>
    <source>
        <strain evidence="6 7">DSM 102200</strain>
    </source>
</reference>
<dbReference type="Pfam" id="PF07739">
    <property type="entry name" value="TipAS"/>
    <property type="match status" value="1"/>
</dbReference>
<evidence type="ECO:0000256" key="3">
    <source>
        <dbReference type="ARBA" id="ARBA00023159"/>
    </source>
</evidence>
<dbReference type="SUPFAM" id="SSF46955">
    <property type="entry name" value="Putative DNA-binding domain"/>
    <property type="match status" value="1"/>
</dbReference>
<dbReference type="Gene3D" id="1.10.1660.10">
    <property type="match status" value="1"/>
</dbReference>